<name>A0A0E0BJX6_9ORYZ</name>
<keyword evidence="3" id="KW-1185">Reference proteome</keyword>
<dbReference type="Pfam" id="PF03140">
    <property type="entry name" value="DUF247"/>
    <property type="match status" value="3"/>
</dbReference>
<dbReference type="EnsemblPlants" id="OGLUM11G15640.1">
    <property type="protein sequence ID" value="OGLUM11G15640.1"/>
    <property type="gene ID" value="OGLUM11G15640"/>
</dbReference>
<dbReference type="STRING" id="40148.A0A0E0BJX6"/>
<organism evidence="2">
    <name type="scientific">Oryza glumipatula</name>
    <dbReference type="NCBI Taxonomy" id="40148"/>
    <lineage>
        <taxon>Eukaryota</taxon>
        <taxon>Viridiplantae</taxon>
        <taxon>Streptophyta</taxon>
        <taxon>Embryophyta</taxon>
        <taxon>Tracheophyta</taxon>
        <taxon>Spermatophyta</taxon>
        <taxon>Magnoliopsida</taxon>
        <taxon>Liliopsida</taxon>
        <taxon>Poales</taxon>
        <taxon>Poaceae</taxon>
        <taxon>BOP clade</taxon>
        <taxon>Oryzoideae</taxon>
        <taxon>Oryzeae</taxon>
        <taxon>Oryzinae</taxon>
        <taxon>Oryza</taxon>
    </lineage>
</organism>
<sequence>MPGHSIYRVPQYIKNMTNPDAYRPQVVSLGPFHHGDPALMPMEKHKCRAVAHLVNRSGRPLDDFVAVVEEIKLQLQDTYENLEDKWYQGTDFVEMMLKDGCFLLEMARAFEQNGRVEDYEPDDPVFSEHGCLYLFGGIKSDVILMENQLPLLLLQKLIGAAYNHDFQLADGASLINNWVVCFLCDIVTSVTPVNDHLGLHPLDVLQKSMTGIRLHRQRPNTFCSMPSAAELHETGIHFQLSATEGLGGGITFIGGVLNIPKIYLDDNAERIFLNLMAFERLHPGAGNDVTAFVFFLDYLITTANDVALLRSKEIIKNDLGSDKAVADLINKTLAKGAVLKEDSSIIDMLTDVNAYYKKPLNKLRASFIHTYFSNPWVFFSLIGAVILLVATVMQTVYTIVPFYKNNVDILHDSGSEQDESGDEGDEHPRVPEVAVHQAGSPPVSPLPAVRDHLLLHARLLCGLITAPLLRSLNSAATASSLPNRLLMTPLDFSSATSLAVSMMLSMKDDNRHRVVASARVHPLERHQVEEHALRGIHHMKQRDGGVRTACHCKLGNYPQQTSRQRDEGLEVEHFERASGFAQKVSAPLRMFGGYEDLHDGEINNWVRTFLCSSITHIAPVNGHLGLHPLDVLQKSTCAARRIGQGLKTLPIMPCATELHEAGIHFQLSDAKGFAGGVNFQGGVLSIPQVFLFDDAECVFLNLMAFERLHPGAGNEVTAFIIFMDNLIDTAQDVALLRSKGIIQSGFGSDEAVANLINNILTKGAVMNINSSLRDVIREVNAHCRKPWNKWRASLIHTYFSNPWVFMSLVAAIILLVATLMQTIYTVEAGAAKAKGAEAPSPTTTAMASTSSSWVVEMEKLLGVSEGGGSGQSSVVAQMVRQQEGHSIYRVPEYIKDMTNRKAYEPQLVSLGPFHYGEPPLLPMEVHKRRAVAHMVNRSGKPLQKFVSAVEEISEQLRNAYENLDETKWPEQRFVELMVTDGCFSLEIMRTLKAHGKVAEEDYGPKDPVFSQHGWLHVLDHIMFDMVVMENQTIDDQINEMVVEFLSDGTTITPAASTVDDKPGLHLLDILHKNVSGTHRRRQGDSMEPVMPSATELHEAGVHFKVSNSCGFAGAVSFQEGVLSIPQIQFYDHIDRMLLNLMVLEKLHPCAGNGVMAFLILMDNLINTTKDVALLKSKGIIENGLGSDEAVANLMNSTLTNGSVMSPDSGLHDVLREVNAYRKKPWNSWRASLIHTYFSNPWVFISLVAATALLTATLMQTVYTVMPFYKKG</sequence>
<dbReference type="AlphaFoldDB" id="A0A0E0BJX6"/>
<feature type="transmembrane region" description="Helical" evidence="1">
    <location>
        <begin position="376"/>
        <end position="400"/>
    </location>
</feature>
<keyword evidence="1" id="KW-0812">Transmembrane</keyword>
<dbReference type="eggNOG" id="ENOG502QR4P">
    <property type="taxonomic scope" value="Eukaryota"/>
</dbReference>
<keyword evidence="1" id="KW-1133">Transmembrane helix</keyword>
<dbReference type="Gramene" id="OGLUM11G15640.1">
    <property type="protein sequence ID" value="OGLUM11G15640.1"/>
    <property type="gene ID" value="OGLUM11G15640"/>
</dbReference>
<feature type="transmembrane region" description="Helical" evidence="1">
    <location>
        <begin position="1241"/>
        <end position="1265"/>
    </location>
</feature>
<dbReference type="InterPro" id="IPR004158">
    <property type="entry name" value="DUF247_pln"/>
</dbReference>
<keyword evidence="1" id="KW-0472">Membrane</keyword>
<reference evidence="2" key="2">
    <citation type="submission" date="2018-05" db="EMBL/GenBank/DDBJ databases">
        <title>OgluRS3 (Oryza glumaepatula Reference Sequence Version 3).</title>
        <authorList>
            <person name="Zhang J."/>
            <person name="Kudrna D."/>
            <person name="Lee S."/>
            <person name="Talag J."/>
            <person name="Welchert J."/>
            <person name="Wing R.A."/>
        </authorList>
    </citation>
    <scope>NUCLEOTIDE SEQUENCE [LARGE SCALE GENOMIC DNA]</scope>
</reference>
<dbReference type="HOGENOM" id="CLU_006738_1_0_1"/>
<proteinExistence type="predicted"/>
<accession>A0A0E0BJX6</accession>
<dbReference type="PANTHER" id="PTHR31170">
    <property type="entry name" value="BNAC04G53230D PROTEIN"/>
    <property type="match status" value="1"/>
</dbReference>
<dbReference type="PANTHER" id="PTHR31170:SF18">
    <property type="entry name" value="(WILD MALAYSIAN BANANA) HYPOTHETICAL PROTEIN"/>
    <property type="match status" value="1"/>
</dbReference>
<evidence type="ECO:0000256" key="1">
    <source>
        <dbReference type="SAM" id="Phobius"/>
    </source>
</evidence>
<evidence type="ECO:0000313" key="3">
    <source>
        <dbReference type="Proteomes" id="UP000026961"/>
    </source>
</evidence>
<dbReference type="Proteomes" id="UP000026961">
    <property type="component" value="Chromosome 11"/>
</dbReference>
<evidence type="ECO:0000313" key="2">
    <source>
        <dbReference type="EnsemblPlants" id="OGLUM11G15640.1"/>
    </source>
</evidence>
<protein>
    <submittedName>
        <fullName evidence="2">Uncharacterized protein</fullName>
    </submittedName>
</protein>
<reference evidence="2" key="1">
    <citation type="submission" date="2015-04" db="UniProtKB">
        <authorList>
            <consortium name="EnsemblPlants"/>
        </authorList>
    </citation>
    <scope>IDENTIFICATION</scope>
</reference>
<feature type="transmembrane region" description="Helical" evidence="1">
    <location>
        <begin position="803"/>
        <end position="824"/>
    </location>
</feature>